<name>A0A0C2ZKF4_9AGAM</name>
<accession>A0A0C2ZKF4</accession>
<reference evidence="2 3" key="1">
    <citation type="submission" date="2014-04" db="EMBL/GenBank/DDBJ databases">
        <authorList>
            <consortium name="DOE Joint Genome Institute"/>
            <person name="Kuo A."/>
            <person name="Kohler A."/>
            <person name="Nagy L.G."/>
            <person name="Floudas D."/>
            <person name="Copeland A."/>
            <person name="Barry K.W."/>
            <person name="Cichocki N."/>
            <person name="Veneault-Fourrey C."/>
            <person name="LaButti K."/>
            <person name="Lindquist E.A."/>
            <person name="Lipzen A."/>
            <person name="Lundell T."/>
            <person name="Morin E."/>
            <person name="Murat C."/>
            <person name="Sun H."/>
            <person name="Tunlid A."/>
            <person name="Henrissat B."/>
            <person name="Grigoriev I.V."/>
            <person name="Hibbett D.S."/>
            <person name="Martin F."/>
            <person name="Nordberg H.P."/>
            <person name="Cantor M.N."/>
            <person name="Hua S.X."/>
        </authorList>
    </citation>
    <scope>NUCLEOTIDE SEQUENCE [LARGE SCALE GENOMIC DNA]</scope>
    <source>
        <strain evidence="2 3">Foug A</strain>
    </source>
</reference>
<dbReference type="AlphaFoldDB" id="A0A0C2ZKF4"/>
<gene>
    <name evidence="2" type="ORF">SCLCIDRAFT_1223113</name>
</gene>
<dbReference type="STRING" id="1036808.A0A0C2ZKF4"/>
<dbReference type="HOGENOM" id="CLU_069659_0_0_1"/>
<dbReference type="OrthoDB" id="3067134at2759"/>
<dbReference type="Proteomes" id="UP000053989">
    <property type="component" value="Unassembled WGS sequence"/>
</dbReference>
<evidence type="ECO:0000313" key="2">
    <source>
        <dbReference type="EMBL" id="KIM53117.1"/>
    </source>
</evidence>
<keyword evidence="3" id="KW-1185">Reference proteome</keyword>
<feature type="region of interest" description="Disordered" evidence="1">
    <location>
        <begin position="176"/>
        <end position="217"/>
    </location>
</feature>
<evidence type="ECO:0000313" key="3">
    <source>
        <dbReference type="Proteomes" id="UP000053989"/>
    </source>
</evidence>
<organism evidence="2 3">
    <name type="scientific">Scleroderma citrinum Foug A</name>
    <dbReference type="NCBI Taxonomy" id="1036808"/>
    <lineage>
        <taxon>Eukaryota</taxon>
        <taxon>Fungi</taxon>
        <taxon>Dikarya</taxon>
        <taxon>Basidiomycota</taxon>
        <taxon>Agaricomycotina</taxon>
        <taxon>Agaricomycetes</taxon>
        <taxon>Agaricomycetidae</taxon>
        <taxon>Boletales</taxon>
        <taxon>Sclerodermatineae</taxon>
        <taxon>Sclerodermataceae</taxon>
        <taxon>Scleroderma</taxon>
    </lineage>
</organism>
<feature type="region of interest" description="Disordered" evidence="1">
    <location>
        <begin position="70"/>
        <end position="91"/>
    </location>
</feature>
<dbReference type="InParanoid" id="A0A0C2ZKF4"/>
<proteinExistence type="predicted"/>
<reference evidence="3" key="2">
    <citation type="submission" date="2015-01" db="EMBL/GenBank/DDBJ databases">
        <title>Evolutionary Origins and Diversification of the Mycorrhizal Mutualists.</title>
        <authorList>
            <consortium name="DOE Joint Genome Institute"/>
            <consortium name="Mycorrhizal Genomics Consortium"/>
            <person name="Kohler A."/>
            <person name="Kuo A."/>
            <person name="Nagy L.G."/>
            <person name="Floudas D."/>
            <person name="Copeland A."/>
            <person name="Barry K.W."/>
            <person name="Cichocki N."/>
            <person name="Veneault-Fourrey C."/>
            <person name="LaButti K."/>
            <person name="Lindquist E.A."/>
            <person name="Lipzen A."/>
            <person name="Lundell T."/>
            <person name="Morin E."/>
            <person name="Murat C."/>
            <person name="Riley R."/>
            <person name="Ohm R."/>
            <person name="Sun H."/>
            <person name="Tunlid A."/>
            <person name="Henrissat B."/>
            <person name="Grigoriev I.V."/>
            <person name="Hibbett D.S."/>
            <person name="Martin F."/>
        </authorList>
    </citation>
    <scope>NUCLEOTIDE SEQUENCE [LARGE SCALE GENOMIC DNA]</scope>
    <source>
        <strain evidence="3">Foug A</strain>
    </source>
</reference>
<evidence type="ECO:0000256" key="1">
    <source>
        <dbReference type="SAM" id="MobiDB-lite"/>
    </source>
</evidence>
<dbReference type="EMBL" id="KN822189">
    <property type="protein sequence ID" value="KIM53117.1"/>
    <property type="molecule type" value="Genomic_DNA"/>
</dbReference>
<sequence>MTAPSAAYTNPSTAEFARLFDIFDRVATRRARAIAGNTPNDVISVDDIANVPAEFAPVLKRLSTVLTMRAEGDSGHRTSTTATATNKSRRNTVSGAVDAAISEAAAQETEDVESPSFPLVERYPFTFKLMLHKLYDLEEWADKVKNALEASKSQFKPLAEKINNAVREATGKERVAVRKGVTRSRSHSTLGTGGTRSRISRERERMASMEQSGDNRALKKRCVGRRKSVSGNMAAGSVWVYDAAISAVEVNGPRPSVEITLCAPRDNVIGQRTRVRHQSLAALEGTHARETAKRKVRIAVPLPHEKSHTAVGESATQDTRLFTDLSKKNIYVKDIPRKRRAMESVDNVRNIEGNARRHSMAMGVW</sequence>
<feature type="compositionally biased region" description="Polar residues" evidence="1">
    <location>
        <begin position="77"/>
        <end position="91"/>
    </location>
</feature>
<protein>
    <submittedName>
        <fullName evidence="2">Uncharacterized protein</fullName>
    </submittedName>
</protein>